<dbReference type="PROSITE" id="PS50883">
    <property type="entry name" value="EAL"/>
    <property type="match status" value="1"/>
</dbReference>
<dbReference type="InterPro" id="IPR050706">
    <property type="entry name" value="Cyclic-di-GMP_PDE-like"/>
</dbReference>
<dbReference type="PANTHER" id="PTHR33121:SF76">
    <property type="entry name" value="SIGNALING PROTEIN"/>
    <property type="match status" value="1"/>
</dbReference>
<evidence type="ECO:0000259" key="1">
    <source>
        <dbReference type="PROSITE" id="PS50883"/>
    </source>
</evidence>
<dbReference type="PATRIC" id="fig|1150625.3.peg.318"/>
<dbReference type="SUPFAM" id="SSF141868">
    <property type="entry name" value="EAL domain-like"/>
    <property type="match status" value="1"/>
</dbReference>
<dbReference type="InterPro" id="IPR035919">
    <property type="entry name" value="EAL_sf"/>
</dbReference>
<gene>
    <name evidence="2" type="ORF">Q75_01520</name>
</gene>
<name>A0A147KC92_9BACI</name>
<dbReference type="PANTHER" id="PTHR33121">
    <property type="entry name" value="CYCLIC DI-GMP PHOSPHODIESTERASE PDEF"/>
    <property type="match status" value="1"/>
</dbReference>
<dbReference type="STRING" id="1150625.Q75_01520"/>
<comment type="caution">
    <text evidence="2">The sequence shown here is derived from an EMBL/GenBank/DDBJ whole genome shotgun (WGS) entry which is preliminary data.</text>
</comment>
<dbReference type="RefSeq" id="WP_059350113.1">
    <property type="nucleotide sequence ID" value="NZ_LDYG01000003.1"/>
</dbReference>
<dbReference type="InterPro" id="IPR001633">
    <property type="entry name" value="EAL_dom"/>
</dbReference>
<dbReference type="AlphaFoldDB" id="A0A147KC92"/>
<dbReference type="SMART" id="SM00052">
    <property type="entry name" value="EAL"/>
    <property type="match status" value="1"/>
</dbReference>
<accession>A0A147KC92</accession>
<proteinExistence type="predicted"/>
<evidence type="ECO:0000313" key="3">
    <source>
        <dbReference type="Proteomes" id="UP000074108"/>
    </source>
</evidence>
<dbReference type="Proteomes" id="UP000074108">
    <property type="component" value="Unassembled WGS sequence"/>
</dbReference>
<keyword evidence="3" id="KW-1185">Reference proteome</keyword>
<dbReference type="GO" id="GO:0071111">
    <property type="term" value="F:cyclic-guanylate-specific phosphodiesterase activity"/>
    <property type="evidence" value="ECO:0007669"/>
    <property type="project" value="InterPro"/>
</dbReference>
<feature type="domain" description="EAL" evidence="1">
    <location>
        <begin position="1"/>
        <end position="239"/>
    </location>
</feature>
<sequence length="239" mass="27829">MNIFEIFQEDFLYHEYQPLHYLREGQPIFAYEALLRNLSKVNPEQVFQTATRANILYKLDSVSIHKAVQTFANRIGHGQEHLFLNIYITTILHPNFHKFFEHLVESFPSIVQHLYLEVNESSAEEMWQNNLLKESMNNLREFGVKFAIDDFGQGSSSLKKAIEYQPECIKLDRFFASNLSKDERKQRFLSFFHSYFGKDTFIVLEGIETFEDLKVAEQLGIHAGQGYYLGKPAELAIGS</sequence>
<dbReference type="Pfam" id="PF00563">
    <property type="entry name" value="EAL"/>
    <property type="match status" value="1"/>
</dbReference>
<reference evidence="2 3" key="1">
    <citation type="journal article" date="2016" name="Front. Microbiol.">
        <title>Microevolution Analysis of Bacillus coahuilensis Unveils Differences in Phosphorus Acquisition Strategies and Their Regulation.</title>
        <authorList>
            <person name="Gomez-Lunar Z."/>
            <person name="Hernandez-Gonzalez I."/>
            <person name="Rodriguez-Torres M.D."/>
            <person name="Souza V."/>
            <person name="Olmedo-Alvarez G."/>
        </authorList>
    </citation>
    <scope>NUCLEOTIDE SEQUENCE [LARGE SCALE GENOMIC DNA]</scope>
    <source>
        <strain evidence="3">p1.1.43</strain>
    </source>
</reference>
<dbReference type="EMBL" id="LDYG01000003">
    <property type="protein sequence ID" value="KUP09141.1"/>
    <property type="molecule type" value="Genomic_DNA"/>
</dbReference>
<dbReference type="CDD" id="cd01948">
    <property type="entry name" value="EAL"/>
    <property type="match status" value="1"/>
</dbReference>
<protein>
    <recommendedName>
        <fullName evidence="1">EAL domain-containing protein</fullName>
    </recommendedName>
</protein>
<organism evidence="2 3">
    <name type="scientific">Bacillus coahuilensis p1.1.43</name>
    <dbReference type="NCBI Taxonomy" id="1150625"/>
    <lineage>
        <taxon>Bacteria</taxon>
        <taxon>Bacillati</taxon>
        <taxon>Bacillota</taxon>
        <taxon>Bacilli</taxon>
        <taxon>Bacillales</taxon>
        <taxon>Bacillaceae</taxon>
        <taxon>Bacillus</taxon>
    </lineage>
</organism>
<dbReference type="Gene3D" id="3.20.20.450">
    <property type="entry name" value="EAL domain"/>
    <property type="match status" value="1"/>
</dbReference>
<evidence type="ECO:0000313" key="2">
    <source>
        <dbReference type="EMBL" id="KUP09141.1"/>
    </source>
</evidence>